<keyword evidence="6" id="KW-1185">Reference proteome</keyword>
<evidence type="ECO:0000313" key="5">
    <source>
        <dbReference type="EMBL" id="AEP10098.1"/>
    </source>
</evidence>
<accession>G2KSV3</accession>
<dbReference type="InterPro" id="IPR032091">
    <property type="entry name" value="Malt_amylase-like_C"/>
</dbReference>
<dbReference type="PANTHER" id="PTHR10357:SF179">
    <property type="entry name" value="NEUTRAL AND BASIC AMINO ACID TRANSPORT PROTEIN RBAT"/>
    <property type="match status" value="1"/>
</dbReference>
<dbReference type="Pfam" id="PF00128">
    <property type="entry name" value="Alpha-amylase"/>
    <property type="match status" value="1"/>
</dbReference>
<comment type="similarity">
    <text evidence="1">Belongs to the glycosyl hydrolase 13 family.</text>
</comment>
<dbReference type="eggNOG" id="COG0366">
    <property type="taxonomic scope" value="Bacteria"/>
</dbReference>
<dbReference type="AlphaFoldDB" id="G2KSV3"/>
<dbReference type="Gene3D" id="3.20.20.80">
    <property type="entry name" value="Glycosidases"/>
    <property type="match status" value="2"/>
</dbReference>
<dbReference type="Gene3D" id="3.90.400.10">
    <property type="entry name" value="Oligo-1,6-glucosidase, Domain 2"/>
    <property type="match status" value="1"/>
</dbReference>
<evidence type="ECO:0000256" key="2">
    <source>
        <dbReference type="ARBA" id="ARBA00022801"/>
    </source>
</evidence>
<dbReference type="SUPFAM" id="SSF51011">
    <property type="entry name" value="Glycosyl hydrolase domain"/>
    <property type="match status" value="1"/>
</dbReference>
<dbReference type="FunFam" id="3.20.20.80:FF:000064">
    <property type="entry name" value="Oligo-1,6-glucosidase"/>
    <property type="match status" value="1"/>
</dbReference>
<proteinExistence type="inferred from homology"/>
<dbReference type="FunFam" id="3.90.400.10:FF:000002">
    <property type="entry name" value="Sucrose isomerase"/>
    <property type="match status" value="1"/>
</dbReference>
<evidence type="ECO:0000256" key="3">
    <source>
        <dbReference type="ARBA" id="ARBA00023295"/>
    </source>
</evidence>
<evidence type="ECO:0000313" key="6">
    <source>
        <dbReference type="Proteomes" id="UP000009286"/>
    </source>
</evidence>
<dbReference type="PANTHER" id="PTHR10357">
    <property type="entry name" value="ALPHA-AMYLASE FAMILY MEMBER"/>
    <property type="match status" value="1"/>
</dbReference>
<evidence type="ECO:0000259" key="4">
    <source>
        <dbReference type="SMART" id="SM00642"/>
    </source>
</evidence>
<dbReference type="SUPFAM" id="SSF51445">
    <property type="entry name" value="(Trans)glycosidases"/>
    <property type="match status" value="1"/>
</dbReference>
<dbReference type="STRING" id="856793.MICA_1787"/>
<organism evidence="5 6">
    <name type="scientific">Micavibrio aeruginosavorus (strain ARL-13)</name>
    <dbReference type="NCBI Taxonomy" id="856793"/>
    <lineage>
        <taxon>Bacteria</taxon>
        <taxon>Pseudomonadati</taxon>
        <taxon>Bdellovibrionota</taxon>
        <taxon>Bdellovibrionia</taxon>
        <taxon>Bdellovibrionales</taxon>
        <taxon>Pseudobdellovibrionaceae</taxon>
        <taxon>Micavibrio</taxon>
    </lineage>
</organism>
<keyword evidence="2" id="KW-0378">Hydrolase</keyword>
<dbReference type="EMBL" id="CP002382">
    <property type="protein sequence ID" value="AEP10098.1"/>
    <property type="molecule type" value="Genomic_DNA"/>
</dbReference>
<dbReference type="InterPro" id="IPR017853">
    <property type="entry name" value="GH"/>
</dbReference>
<reference evidence="5 6" key="1">
    <citation type="journal article" date="2011" name="BMC Genomics">
        <title>Genomic insights into an obligate epibiotic bacterial predator: Micavibrio aeruginosavorus ARL-13.</title>
        <authorList>
            <person name="Wang Z."/>
            <person name="Kadouri D."/>
            <person name="Wu M."/>
        </authorList>
    </citation>
    <scope>NUCLEOTIDE SEQUENCE [LARGE SCALE GENOMIC DNA]</scope>
    <source>
        <strain evidence="5 6">ARL-13</strain>
    </source>
</reference>
<dbReference type="GO" id="GO:0004556">
    <property type="term" value="F:alpha-amylase activity"/>
    <property type="evidence" value="ECO:0007669"/>
    <property type="project" value="TreeGrafter"/>
</dbReference>
<dbReference type="CDD" id="cd11330">
    <property type="entry name" value="AmyAc_OligoGlu"/>
    <property type="match status" value="1"/>
</dbReference>
<dbReference type="InterPro" id="IPR013780">
    <property type="entry name" value="Glyco_hydro_b"/>
</dbReference>
<dbReference type="InterPro" id="IPR006047">
    <property type="entry name" value="GH13_cat_dom"/>
</dbReference>
<dbReference type="SMART" id="SM00642">
    <property type="entry name" value="Aamy"/>
    <property type="match status" value="1"/>
</dbReference>
<dbReference type="InterPro" id="IPR045857">
    <property type="entry name" value="O16G_dom_2"/>
</dbReference>
<name>G2KSV3_MICAA</name>
<dbReference type="GO" id="GO:0009313">
    <property type="term" value="P:oligosaccharide catabolic process"/>
    <property type="evidence" value="ECO:0007669"/>
    <property type="project" value="TreeGrafter"/>
</dbReference>
<dbReference type="Pfam" id="PF16657">
    <property type="entry name" value="Malt_amylase_C"/>
    <property type="match status" value="1"/>
</dbReference>
<gene>
    <name evidence="5" type="ordered locus">MICA_1787</name>
</gene>
<protein>
    <submittedName>
        <fullName evidence="5">Alpha amylase, catalytic domain protein</fullName>
    </submittedName>
</protein>
<keyword evidence="3" id="KW-0326">Glycosidase</keyword>
<dbReference type="Proteomes" id="UP000009286">
    <property type="component" value="Chromosome"/>
</dbReference>
<feature type="domain" description="Glycosyl hydrolase family 13 catalytic" evidence="4">
    <location>
        <begin position="31"/>
        <end position="423"/>
    </location>
</feature>
<evidence type="ECO:0000256" key="1">
    <source>
        <dbReference type="ARBA" id="ARBA00008061"/>
    </source>
</evidence>
<sequence length="550" mass="62283">MDTGLRRYDGFLNSGSFMSNNNWWRGAVIYQIYPRSFKDSNNDGIGDLPGIIEKLDYVASLGVDAIWLSPFFKSPMKDYGYDVSDYCDVDPMFGTLDDFDHLIKRAHELGIKIILDLVASHTSDQHTWFLESREDRTNDKADWYVWADPKPDGSPPNNWQAFFGGPSWSYNVRRGQYYMHNFLESQPDLNMHNPAVQDAILAQFKFWLDRGVDGFRLDVANCYMHDPLLRDNPPVDDPKPQFFNVDFPTPFTMQDHIYDFSRPENIVFVKRIRALLDQYDNRMSVAEIAFNKDGLGAGADYTRGNDRFHTAYNFSLISGQKASASYIRDALEAYAASDGGWPSWAFSNHDVVRVATRWGGAENTDNPAFIKMLIALLTSLRGTVFLYQGEELGLPEATVPFEKLKDPWGVYLYPKWQGRDGCRTPIPWTNDAMAGFTGAADTWLPIADGQKPLNVAAQEKDPASPLHFTRTFLRWRKNHAALVSGTITFHDTHRDDVLAFTRTHDGQAILCVFNMGEEPVDLTINSQPVTLQGFEAQFSVDGSVAFSSNP</sequence>
<dbReference type="KEGG" id="mai:MICA_1787"/>
<dbReference type="Gene3D" id="2.60.40.1180">
    <property type="entry name" value="Golgi alpha-mannosidase II"/>
    <property type="match status" value="1"/>
</dbReference>
<dbReference type="HOGENOM" id="CLU_006462_2_3_5"/>